<dbReference type="PROSITE" id="PS50181">
    <property type="entry name" value="FBOX"/>
    <property type="match status" value="1"/>
</dbReference>
<evidence type="ECO:0000259" key="1">
    <source>
        <dbReference type="PROSITE" id="PS50181"/>
    </source>
</evidence>
<dbReference type="SUPFAM" id="SSF81383">
    <property type="entry name" value="F-box domain"/>
    <property type="match status" value="1"/>
</dbReference>
<reference evidence="2 3" key="1">
    <citation type="submission" date="2024-07" db="EMBL/GenBank/DDBJ databases">
        <title>Section-level genome sequencing and comparative genomics of Aspergillus sections Usti and Cavernicolus.</title>
        <authorList>
            <consortium name="Lawrence Berkeley National Laboratory"/>
            <person name="Nybo J.L."/>
            <person name="Vesth T.C."/>
            <person name="Theobald S."/>
            <person name="Frisvad J.C."/>
            <person name="Larsen T.O."/>
            <person name="Kjaerboelling I."/>
            <person name="Rothschild-Mancinelli K."/>
            <person name="Lyhne E.K."/>
            <person name="Kogle M.E."/>
            <person name="Barry K."/>
            <person name="Clum A."/>
            <person name="Na H."/>
            <person name="Ledsgaard L."/>
            <person name="Lin J."/>
            <person name="Lipzen A."/>
            <person name="Kuo A."/>
            <person name="Riley R."/>
            <person name="Mondo S."/>
            <person name="Labutti K."/>
            <person name="Haridas S."/>
            <person name="Pangalinan J."/>
            <person name="Salamov A.A."/>
            <person name="Simmons B.A."/>
            <person name="Magnuson J.K."/>
            <person name="Chen J."/>
            <person name="Drula E."/>
            <person name="Henrissat B."/>
            <person name="Wiebenga A."/>
            <person name="Lubbers R.J."/>
            <person name="Gomes A.C."/>
            <person name="Makela M.R."/>
            <person name="Stajich J."/>
            <person name="Grigoriev I.V."/>
            <person name="Mortensen U.H."/>
            <person name="De Vries R.P."/>
            <person name="Baker S.E."/>
            <person name="Andersen M.R."/>
        </authorList>
    </citation>
    <scope>NUCLEOTIDE SEQUENCE [LARGE SCALE GENOMIC DNA]</scope>
    <source>
        <strain evidence="2 3">CBS 209.92</strain>
    </source>
</reference>
<evidence type="ECO:0000313" key="2">
    <source>
        <dbReference type="EMBL" id="KAL2795324.1"/>
    </source>
</evidence>
<proteinExistence type="predicted"/>
<dbReference type="InterPro" id="IPR036047">
    <property type="entry name" value="F-box-like_dom_sf"/>
</dbReference>
<evidence type="ECO:0000313" key="3">
    <source>
        <dbReference type="Proteomes" id="UP001610563"/>
    </source>
</evidence>
<dbReference type="InterPro" id="IPR001810">
    <property type="entry name" value="F-box_dom"/>
</dbReference>
<comment type="caution">
    <text evidence="2">The sequence shown here is derived from an EMBL/GenBank/DDBJ whole genome shotgun (WGS) entry which is preliminary data.</text>
</comment>
<name>A0ABR4G8H6_9EURO</name>
<accession>A0ABR4G8H6</accession>
<sequence length="67" mass="7324">MPRMLSGSAISLPSLNMESDVQAPAGLAPFPTEILYLVLKLLSPAEYYLQSLVSKIFHALIEPFLCS</sequence>
<feature type="domain" description="F-box" evidence="1">
    <location>
        <begin position="24"/>
        <end position="67"/>
    </location>
</feature>
<protein>
    <recommendedName>
        <fullName evidence="1">F-box domain-containing protein</fullName>
    </recommendedName>
</protein>
<organism evidence="2 3">
    <name type="scientific">Aspergillus keveii</name>
    <dbReference type="NCBI Taxonomy" id="714993"/>
    <lineage>
        <taxon>Eukaryota</taxon>
        <taxon>Fungi</taxon>
        <taxon>Dikarya</taxon>
        <taxon>Ascomycota</taxon>
        <taxon>Pezizomycotina</taxon>
        <taxon>Eurotiomycetes</taxon>
        <taxon>Eurotiomycetidae</taxon>
        <taxon>Eurotiales</taxon>
        <taxon>Aspergillaceae</taxon>
        <taxon>Aspergillus</taxon>
        <taxon>Aspergillus subgen. Nidulantes</taxon>
    </lineage>
</organism>
<dbReference type="Proteomes" id="UP001610563">
    <property type="component" value="Unassembled WGS sequence"/>
</dbReference>
<gene>
    <name evidence="2" type="ORF">BJX66DRAFT_171752</name>
</gene>
<dbReference type="EMBL" id="JBFTWV010000036">
    <property type="protein sequence ID" value="KAL2795324.1"/>
    <property type="molecule type" value="Genomic_DNA"/>
</dbReference>
<keyword evidence="3" id="KW-1185">Reference proteome</keyword>